<gene>
    <name evidence="1" type="ORF">GJV85_13315</name>
</gene>
<proteinExistence type="predicted"/>
<keyword evidence="2" id="KW-1185">Reference proteome</keyword>
<dbReference type="KEGG" id="saqt:GJV85_13315"/>
<geneLocation type="plasmid" evidence="1 2">
    <name>pSULFM1</name>
</geneLocation>
<dbReference type="RefSeq" id="WP_207563246.1">
    <property type="nucleotide sequence ID" value="NZ_CP046073.1"/>
</dbReference>
<dbReference type="EMBL" id="CP046073">
    <property type="protein sequence ID" value="QSZ43149.1"/>
    <property type="molecule type" value="Genomic_DNA"/>
</dbReference>
<evidence type="ECO:0000313" key="1">
    <source>
        <dbReference type="EMBL" id="QSZ43149.1"/>
    </source>
</evidence>
<reference evidence="1" key="2">
    <citation type="submission" date="2021-04" db="EMBL/GenBank/DDBJ databases">
        <title>Isolation and characterization of a novel species of the genus Sulfurimonas.</title>
        <authorList>
            <person name="Fukui M."/>
        </authorList>
    </citation>
    <scope>NUCLEOTIDE SEQUENCE</scope>
    <source>
        <strain evidence="1">H1576</strain>
        <plasmid evidence="1">pSULFM1</plasmid>
    </source>
</reference>
<accession>A0A975GE61</accession>
<evidence type="ECO:0000313" key="2">
    <source>
        <dbReference type="Proteomes" id="UP000671852"/>
    </source>
</evidence>
<protein>
    <submittedName>
        <fullName evidence="1">XRE family transcriptional regulator</fullName>
    </submittedName>
</protein>
<organism evidence="1 2">
    <name type="scientific">Sulfurimonas aquatica</name>
    <dbReference type="NCBI Taxonomy" id="2672570"/>
    <lineage>
        <taxon>Bacteria</taxon>
        <taxon>Pseudomonadati</taxon>
        <taxon>Campylobacterota</taxon>
        <taxon>Epsilonproteobacteria</taxon>
        <taxon>Campylobacterales</taxon>
        <taxon>Sulfurimonadaceae</taxon>
        <taxon>Sulfurimonas</taxon>
    </lineage>
</organism>
<name>A0A975GE61_9BACT</name>
<reference evidence="1" key="1">
    <citation type="submission" date="2019-11" db="EMBL/GenBank/DDBJ databases">
        <authorList>
            <person name="Kojima H."/>
        </authorList>
    </citation>
    <scope>NUCLEOTIDE SEQUENCE</scope>
    <source>
        <strain evidence="1">H1576</strain>
        <plasmid evidence="1">pSULFM1</plasmid>
    </source>
</reference>
<sequence>MEYNELTDRLKNLEMTKKKFAEITGQGVTTITNWKGDGKKIPAWVDTWLDNYEKAQAYELIKNKILELEARN</sequence>
<dbReference type="AlphaFoldDB" id="A0A975GE61"/>
<dbReference type="Proteomes" id="UP000671852">
    <property type="component" value="Plasmid pSULFM1"/>
</dbReference>
<keyword evidence="1" id="KW-0614">Plasmid</keyword>